<proteinExistence type="predicted"/>
<evidence type="ECO:0000313" key="2">
    <source>
        <dbReference type="Proteomes" id="UP000000768"/>
    </source>
</evidence>
<reference evidence="1 2" key="1">
    <citation type="journal article" date="2009" name="Nature">
        <title>The Sorghum bicolor genome and the diversification of grasses.</title>
        <authorList>
            <person name="Paterson A.H."/>
            <person name="Bowers J.E."/>
            <person name="Bruggmann R."/>
            <person name="Dubchak I."/>
            <person name="Grimwood J."/>
            <person name="Gundlach H."/>
            <person name="Haberer G."/>
            <person name="Hellsten U."/>
            <person name="Mitros T."/>
            <person name="Poliakov A."/>
            <person name="Schmutz J."/>
            <person name="Spannagl M."/>
            <person name="Tang H."/>
            <person name="Wang X."/>
            <person name="Wicker T."/>
            <person name="Bharti A.K."/>
            <person name="Chapman J."/>
            <person name="Feltus F.A."/>
            <person name="Gowik U."/>
            <person name="Grigoriev I.V."/>
            <person name="Lyons E."/>
            <person name="Maher C.A."/>
            <person name="Martis M."/>
            <person name="Narechania A."/>
            <person name="Otillar R.P."/>
            <person name="Penning B.W."/>
            <person name="Salamov A.A."/>
            <person name="Wang Y."/>
            <person name="Zhang L."/>
            <person name="Carpita N.C."/>
            <person name="Freeling M."/>
            <person name="Gingle A.R."/>
            <person name="Hash C.T."/>
            <person name="Keller B."/>
            <person name="Klein P."/>
            <person name="Kresovich S."/>
            <person name="McCann M.C."/>
            <person name="Ming R."/>
            <person name="Peterson D.G."/>
            <person name="Mehboob-ur-Rahman"/>
            <person name="Ware D."/>
            <person name="Westhoff P."/>
            <person name="Mayer K.F."/>
            <person name="Messing J."/>
            <person name="Rokhsar D.S."/>
        </authorList>
    </citation>
    <scope>NUCLEOTIDE SEQUENCE [LARGE SCALE GENOMIC DNA]</scope>
    <source>
        <strain evidence="2">cv. BTx623</strain>
    </source>
</reference>
<protein>
    <submittedName>
        <fullName evidence="1">Uncharacterized protein</fullName>
    </submittedName>
</protein>
<keyword evidence="2" id="KW-1185">Reference proteome</keyword>
<dbReference type="EMBL" id="CM000765">
    <property type="protein sequence ID" value="OQU82390.1"/>
    <property type="molecule type" value="Genomic_DNA"/>
</dbReference>
<dbReference type="Proteomes" id="UP000000768">
    <property type="component" value="Chromosome 6"/>
</dbReference>
<organism evidence="1 2">
    <name type="scientific">Sorghum bicolor</name>
    <name type="common">Sorghum</name>
    <name type="synonym">Sorghum vulgare</name>
    <dbReference type="NCBI Taxonomy" id="4558"/>
    <lineage>
        <taxon>Eukaryota</taxon>
        <taxon>Viridiplantae</taxon>
        <taxon>Streptophyta</taxon>
        <taxon>Embryophyta</taxon>
        <taxon>Tracheophyta</taxon>
        <taxon>Spermatophyta</taxon>
        <taxon>Magnoliopsida</taxon>
        <taxon>Liliopsida</taxon>
        <taxon>Poales</taxon>
        <taxon>Poaceae</taxon>
        <taxon>PACMAD clade</taxon>
        <taxon>Panicoideae</taxon>
        <taxon>Andropogonodae</taxon>
        <taxon>Andropogoneae</taxon>
        <taxon>Sorghinae</taxon>
        <taxon>Sorghum</taxon>
    </lineage>
</organism>
<name>A0A1Z5RF64_SORBI</name>
<accession>A0A1Z5RF64</accession>
<dbReference type="InParanoid" id="A0A1Z5RF64"/>
<dbReference type="Gramene" id="OQU82390">
    <property type="protein sequence ID" value="OQU82390"/>
    <property type="gene ID" value="SORBI_3006G227050"/>
</dbReference>
<gene>
    <name evidence="1" type="ORF">SORBI_3006G227050</name>
</gene>
<reference evidence="2" key="2">
    <citation type="journal article" date="2018" name="Plant J.">
        <title>The Sorghum bicolor reference genome: improved assembly, gene annotations, a transcriptome atlas, and signatures of genome organization.</title>
        <authorList>
            <person name="McCormick R.F."/>
            <person name="Truong S.K."/>
            <person name="Sreedasyam A."/>
            <person name="Jenkins J."/>
            <person name="Shu S."/>
            <person name="Sims D."/>
            <person name="Kennedy M."/>
            <person name="Amirebrahimi M."/>
            <person name="Weers B.D."/>
            <person name="McKinley B."/>
            <person name="Mattison A."/>
            <person name="Morishige D.T."/>
            <person name="Grimwood J."/>
            <person name="Schmutz J."/>
            <person name="Mullet J.E."/>
        </authorList>
    </citation>
    <scope>NUCLEOTIDE SEQUENCE [LARGE SCALE GENOMIC DNA]</scope>
    <source>
        <strain evidence="2">cv. BTx623</strain>
    </source>
</reference>
<evidence type="ECO:0000313" key="1">
    <source>
        <dbReference type="EMBL" id="OQU82390.1"/>
    </source>
</evidence>
<dbReference type="AlphaFoldDB" id="A0A1Z5RF64"/>
<sequence>MDDGAPPMSSVSPWMKETPPWRLATILEQRAATGRQNEQTVHLSIWREEVP</sequence>